<dbReference type="InterPro" id="IPR051164">
    <property type="entry name" value="NmrA-like_oxidored"/>
</dbReference>
<evidence type="ECO:0000313" key="5">
    <source>
        <dbReference type="Proteomes" id="UP000193218"/>
    </source>
</evidence>
<dbReference type="InterPro" id="IPR036291">
    <property type="entry name" value="NAD(P)-bd_dom_sf"/>
</dbReference>
<dbReference type="OrthoDB" id="300709at2759"/>
<comment type="caution">
    <text evidence="4">The sequence shown here is derived from an EMBL/GenBank/DDBJ whole genome shotgun (WGS) entry which is preliminary data.</text>
</comment>
<gene>
    <name evidence="4" type="ORF">BD324DRAFT_604686</name>
</gene>
<dbReference type="InterPro" id="IPR008030">
    <property type="entry name" value="NmrA-like"/>
</dbReference>
<dbReference type="Proteomes" id="UP000193218">
    <property type="component" value="Unassembled WGS sequence"/>
</dbReference>
<accession>A0A1Y1U8Y5</accession>
<dbReference type="EMBL" id="NBSH01000014">
    <property type="protein sequence ID" value="ORX34493.1"/>
    <property type="molecule type" value="Genomic_DNA"/>
</dbReference>
<evidence type="ECO:0000313" key="4">
    <source>
        <dbReference type="EMBL" id="ORX34493.1"/>
    </source>
</evidence>
<dbReference type="InParanoid" id="A0A1Y1U8Y5"/>
<evidence type="ECO:0000256" key="2">
    <source>
        <dbReference type="ARBA" id="ARBA00022857"/>
    </source>
</evidence>
<reference evidence="4 5" key="1">
    <citation type="submission" date="2017-03" db="EMBL/GenBank/DDBJ databases">
        <title>Widespread Adenine N6-methylation of Active Genes in Fungi.</title>
        <authorList>
            <consortium name="DOE Joint Genome Institute"/>
            <person name="Mondo S.J."/>
            <person name="Dannebaum R.O."/>
            <person name="Kuo R.C."/>
            <person name="Louie K.B."/>
            <person name="Bewick A.J."/>
            <person name="Labutti K."/>
            <person name="Haridas S."/>
            <person name="Kuo A."/>
            <person name="Salamov A."/>
            <person name="Ahrendt S.R."/>
            <person name="Lau R."/>
            <person name="Bowen B.P."/>
            <person name="Lipzen A."/>
            <person name="Sullivan W."/>
            <person name="Andreopoulos W.B."/>
            <person name="Clum A."/>
            <person name="Lindquist E."/>
            <person name="Daum C."/>
            <person name="Northen T.R."/>
            <person name="Ramamoorthy G."/>
            <person name="Schmitz R.J."/>
            <person name="Gryganskyi A."/>
            <person name="Culley D."/>
            <person name="Magnuson J."/>
            <person name="James T.Y."/>
            <person name="O'Malley M.A."/>
            <person name="Stajich J.E."/>
            <person name="Spatafora J.W."/>
            <person name="Visel A."/>
            <person name="Grigoriev I.V."/>
        </authorList>
    </citation>
    <scope>NUCLEOTIDE SEQUENCE [LARGE SCALE GENOMIC DNA]</scope>
    <source>
        <strain evidence="4 5">NRRL Y-17943</strain>
    </source>
</reference>
<proteinExistence type="inferred from homology"/>
<evidence type="ECO:0000256" key="1">
    <source>
        <dbReference type="ARBA" id="ARBA00006328"/>
    </source>
</evidence>
<dbReference type="AlphaFoldDB" id="A0A1Y1U8Y5"/>
<evidence type="ECO:0000259" key="3">
    <source>
        <dbReference type="Pfam" id="PF05368"/>
    </source>
</evidence>
<feature type="domain" description="NmrA-like" evidence="3">
    <location>
        <begin position="2"/>
        <end position="296"/>
    </location>
</feature>
<sequence length="313" mass="34183">MSKLLVILGATGNQGGSVIRSILADPQAKSQFSLRGITRDPSSAKSQKLSSQGVDLVKADLDDTESLKRAFEGAHGVFAVTDFWSLGDNAKERETQQGKNIGDAAKAAGVKHLVYSMLYNVNDATKGRLSKVYHFDSKADAADYIDSLGVPNTKFMPGYFLSNFVTGFNPNPQTGALTQFIPISPSSKVPIFDAEADTGKFVKAIFLKPDQTLGKHIKAATAYLTYDEIASTLAKLRPTKAKGASAVQIPRENFLQALEGRGMPQAIAEDLTQMFEFIENPGYFRGEQLSTDILDEPATTWEQFIEKTQQWNE</sequence>
<dbReference type="PANTHER" id="PTHR42748">
    <property type="entry name" value="NITROGEN METABOLITE REPRESSION PROTEIN NMRA FAMILY MEMBER"/>
    <property type="match status" value="1"/>
</dbReference>
<name>A0A1Y1U8Y5_9TREE</name>
<dbReference type="PANTHER" id="PTHR42748:SF31">
    <property type="entry name" value="NMRA-LIKE DOMAIN-CONTAINING PROTEIN-RELATED"/>
    <property type="match status" value="1"/>
</dbReference>
<dbReference type="STRING" id="4999.A0A1Y1U8Y5"/>
<dbReference type="Gene3D" id="3.40.50.720">
    <property type="entry name" value="NAD(P)-binding Rossmann-like Domain"/>
    <property type="match status" value="1"/>
</dbReference>
<keyword evidence="5" id="KW-1185">Reference proteome</keyword>
<dbReference type="GO" id="GO:0005634">
    <property type="term" value="C:nucleus"/>
    <property type="evidence" value="ECO:0007669"/>
    <property type="project" value="TreeGrafter"/>
</dbReference>
<dbReference type="SUPFAM" id="SSF51735">
    <property type="entry name" value="NAD(P)-binding Rossmann-fold domains"/>
    <property type="match status" value="1"/>
</dbReference>
<dbReference type="Pfam" id="PF05368">
    <property type="entry name" value="NmrA"/>
    <property type="match status" value="1"/>
</dbReference>
<organism evidence="4 5">
    <name type="scientific">Kockovaella imperatae</name>
    <dbReference type="NCBI Taxonomy" id="4999"/>
    <lineage>
        <taxon>Eukaryota</taxon>
        <taxon>Fungi</taxon>
        <taxon>Dikarya</taxon>
        <taxon>Basidiomycota</taxon>
        <taxon>Agaricomycotina</taxon>
        <taxon>Tremellomycetes</taxon>
        <taxon>Tremellales</taxon>
        <taxon>Cuniculitremaceae</taxon>
        <taxon>Kockovaella</taxon>
    </lineage>
</organism>
<comment type="similarity">
    <text evidence="1">Belongs to the NmrA-type oxidoreductase family.</text>
</comment>
<dbReference type="Gene3D" id="3.90.25.10">
    <property type="entry name" value="UDP-galactose 4-epimerase, domain 1"/>
    <property type="match status" value="1"/>
</dbReference>
<keyword evidence="2" id="KW-0521">NADP</keyword>
<dbReference type="RefSeq" id="XP_021868756.1">
    <property type="nucleotide sequence ID" value="XM_022013987.1"/>
</dbReference>
<dbReference type="CDD" id="cd05251">
    <property type="entry name" value="NmrA_like_SDR_a"/>
    <property type="match status" value="1"/>
</dbReference>
<dbReference type="GeneID" id="33555795"/>
<protein>
    <recommendedName>
        <fullName evidence="3">NmrA-like domain-containing protein</fullName>
    </recommendedName>
</protein>